<proteinExistence type="predicted"/>
<dbReference type="EMBL" id="GBXM01045405">
    <property type="protein sequence ID" value="JAH63172.1"/>
    <property type="molecule type" value="Transcribed_RNA"/>
</dbReference>
<protein>
    <submittedName>
        <fullName evidence="2">Uncharacterized protein</fullName>
    </submittedName>
</protein>
<feature type="region of interest" description="Disordered" evidence="1">
    <location>
        <begin position="1"/>
        <end position="28"/>
    </location>
</feature>
<evidence type="ECO:0000256" key="1">
    <source>
        <dbReference type="SAM" id="MobiDB-lite"/>
    </source>
</evidence>
<dbReference type="AlphaFoldDB" id="A0A0E9UBQ5"/>
<reference evidence="2" key="1">
    <citation type="submission" date="2014-11" db="EMBL/GenBank/DDBJ databases">
        <authorList>
            <person name="Amaro Gonzalez C."/>
        </authorList>
    </citation>
    <scope>NUCLEOTIDE SEQUENCE</scope>
</reference>
<name>A0A0E9UBQ5_ANGAN</name>
<organism evidence="2">
    <name type="scientific">Anguilla anguilla</name>
    <name type="common">European freshwater eel</name>
    <name type="synonym">Muraena anguilla</name>
    <dbReference type="NCBI Taxonomy" id="7936"/>
    <lineage>
        <taxon>Eukaryota</taxon>
        <taxon>Metazoa</taxon>
        <taxon>Chordata</taxon>
        <taxon>Craniata</taxon>
        <taxon>Vertebrata</taxon>
        <taxon>Euteleostomi</taxon>
        <taxon>Actinopterygii</taxon>
        <taxon>Neopterygii</taxon>
        <taxon>Teleostei</taxon>
        <taxon>Anguilliformes</taxon>
        <taxon>Anguillidae</taxon>
        <taxon>Anguilla</taxon>
    </lineage>
</organism>
<accession>A0A0E9UBQ5</accession>
<sequence>MDIHTQPLQPSPPITKHKPGPRCAFATQ</sequence>
<reference evidence="2" key="2">
    <citation type="journal article" date="2015" name="Fish Shellfish Immunol.">
        <title>Early steps in the European eel (Anguilla anguilla)-Vibrio vulnificus interaction in the gills: Role of the RtxA13 toxin.</title>
        <authorList>
            <person name="Callol A."/>
            <person name="Pajuelo D."/>
            <person name="Ebbesson L."/>
            <person name="Teles M."/>
            <person name="MacKenzie S."/>
            <person name="Amaro C."/>
        </authorList>
    </citation>
    <scope>NUCLEOTIDE SEQUENCE</scope>
</reference>
<evidence type="ECO:0000313" key="2">
    <source>
        <dbReference type="EMBL" id="JAH63172.1"/>
    </source>
</evidence>